<sequence>MSKIFAEKTSEKPKDNVIPFPTEKNHTSQTKRWQVGNEDNEVIIKQVSSGFGESQNMTLKMIA</sequence>
<accession>A0A6N9Q5I4</accession>
<proteinExistence type="predicted"/>
<dbReference type="OrthoDB" id="9853770at2"/>
<dbReference type="EMBL" id="SIJB01000029">
    <property type="protein sequence ID" value="NBI30001.1"/>
    <property type="molecule type" value="Genomic_DNA"/>
</dbReference>
<protein>
    <submittedName>
        <fullName evidence="2">Uncharacterized protein</fullName>
    </submittedName>
</protein>
<organism evidence="2 3">
    <name type="scientific">Chengkuizengella marina</name>
    <dbReference type="NCBI Taxonomy" id="2507566"/>
    <lineage>
        <taxon>Bacteria</taxon>
        <taxon>Bacillati</taxon>
        <taxon>Bacillota</taxon>
        <taxon>Bacilli</taxon>
        <taxon>Bacillales</taxon>
        <taxon>Paenibacillaceae</taxon>
        <taxon>Chengkuizengella</taxon>
    </lineage>
</organism>
<comment type="caution">
    <text evidence="2">The sequence shown here is derived from an EMBL/GenBank/DDBJ whole genome shotgun (WGS) entry which is preliminary data.</text>
</comment>
<keyword evidence="3" id="KW-1185">Reference proteome</keyword>
<evidence type="ECO:0000313" key="3">
    <source>
        <dbReference type="Proteomes" id="UP000448943"/>
    </source>
</evidence>
<feature type="region of interest" description="Disordered" evidence="1">
    <location>
        <begin position="1"/>
        <end position="33"/>
    </location>
</feature>
<dbReference type="RefSeq" id="WP_160646812.1">
    <property type="nucleotide sequence ID" value="NZ_SIJB01000029.1"/>
</dbReference>
<feature type="compositionally biased region" description="Basic and acidic residues" evidence="1">
    <location>
        <begin position="1"/>
        <end position="15"/>
    </location>
</feature>
<name>A0A6N9Q5I4_9BACL</name>
<evidence type="ECO:0000313" key="2">
    <source>
        <dbReference type="EMBL" id="NBI30001.1"/>
    </source>
</evidence>
<dbReference type="AlphaFoldDB" id="A0A6N9Q5I4"/>
<reference evidence="2 3" key="1">
    <citation type="submission" date="2019-01" db="EMBL/GenBank/DDBJ databases">
        <title>Chengkuizengella sp. nov., isolated from deep-sea sediment of East Pacific Ocean.</title>
        <authorList>
            <person name="Yang J."/>
            <person name="Lai Q."/>
            <person name="Shao Z."/>
        </authorList>
    </citation>
    <scope>NUCLEOTIDE SEQUENCE [LARGE SCALE GENOMIC DNA]</scope>
    <source>
        <strain evidence="2 3">YPA3-1-1</strain>
    </source>
</reference>
<dbReference type="Proteomes" id="UP000448943">
    <property type="component" value="Unassembled WGS sequence"/>
</dbReference>
<gene>
    <name evidence="2" type="ORF">ERL59_13700</name>
</gene>
<evidence type="ECO:0000256" key="1">
    <source>
        <dbReference type="SAM" id="MobiDB-lite"/>
    </source>
</evidence>